<dbReference type="EMBL" id="QEFP01000012">
    <property type="protein sequence ID" value="PVU68416.1"/>
    <property type="molecule type" value="Genomic_DNA"/>
</dbReference>
<keyword evidence="2 4" id="KW-0240">DNA-directed RNA polymerase</keyword>
<dbReference type="AlphaFoldDB" id="R1E4K8"/>
<proteinExistence type="inferred from homology"/>
<dbReference type="Proteomes" id="UP000245509">
    <property type="component" value="Unassembled WGS sequence"/>
</dbReference>
<dbReference type="EMBL" id="QEFP02000008">
    <property type="protein sequence ID" value="MCC5447104.1"/>
    <property type="molecule type" value="Genomic_DNA"/>
</dbReference>
<dbReference type="InterPro" id="IPR005576">
    <property type="entry name" value="Rpb7-like_N"/>
</dbReference>
<dbReference type="SMART" id="SM00316">
    <property type="entry name" value="S1"/>
    <property type="match status" value="1"/>
</dbReference>
<dbReference type="PANTHER" id="PTHR12709">
    <property type="entry name" value="DNA-DIRECTED RNA POLYMERASE II, III"/>
    <property type="match status" value="1"/>
</dbReference>
<gene>
    <name evidence="4" type="primary">rpo7</name>
    <name evidence="4" type="synonym">rpoE</name>
    <name evidence="7" type="ORF">DDW03_001670</name>
    <name evidence="8" type="ORF">DDW03_02450</name>
    <name evidence="9" type="ORF">DDW05_00955</name>
    <name evidence="6" type="ORF">Nst1_308</name>
</gene>
<protein>
    <recommendedName>
        <fullName evidence="4">DNA-directed RNA polymerase subunit Rpo7</fullName>
        <ecNumber evidence="4">2.7.7.6</ecNumber>
    </recommendedName>
    <alternativeName>
        <fullName evidence="4">DNA-directed RNA polymerase subunit E</fullName>
    </alternativeName>
</protein>
<dbReference type="Proteomes" id="UP000053279">
    <property type="component" value="Unassembled WGS sequence"/>
</dbReference>
<reference evidence="7" key="5">
    <citation type="submission" date="2021-11" db="EMBL/GenBank/DDBJ databases">
        <authorList>
            <person name="Munson-Mcgee J."/>
            <person name="Field E."/>
            <person name="Bateson M."/>
            <person name="Rooney C."/>
            <person name="Stepanauskas R."/>
            <person name="Young M."/>
        </authorList>
    </citation>
    <scope>NUCLEOTIDE SEQUENCE</scope>
    <source>
        <strain evidence="7">SCGC AB-777_F03</strain>
    </source>
</reference>
<reference evidence="8" key="3">
    <citation type="submission" date="2017-05" db="EMBL/GenBank/DDBJ databases">
        <authorList>
            <person name="Song R."/>
            <person name="Chenine A.L."/>
            <person name="Ruprecht R.M."/>
        </authorList>
    </citation>
    <scope>NUCLEOTIDE SEQUENCE</scope>
    <source>
        <strain evidence="8">SCGC AB-777_F03</strain>
        <strain evidence="9">SCGC AB-777_O03</strain>
    </source>
</reference>
<evidence type="ECO:0000256" key="1">
    <source>
        <dbReference type="ARBA" id="ARBA00009307"/>
    </source>
</evidence>
<reference evidence="6 10" key="1">
    <citation type="submission" date="2013-02" db="EMBL/GenBank/DDBJ databases">
        <title>Insights into archaeal evolution and symbiosis from the genomes of a Nanoarchaeon and its crenarchaeal host from Yellowstone National Park.</title>
        <authorList>
            <person name="Podar M."/>
            <person name="Makarova K.S."/>
            <person name="Graham D.E."/>
            <person name="Wolf Y.I."/>
            <person name="Koonin E.V."/>
            <person name="Reysenbach A.-L."/>
        </authorList>
    </citation>
    <scope>NUCLEOTIDE SEQUENCE [LARGE SCALE GENOMIC DNA]</scope>
</reference>
<dbReference type="GO" id="GO:0003899">
    <property type="term" value="F:DNA-directed RNA polymerase activity"/>
    <property type="evidence" value="ECO:0007669"/>
    <property type="project" value="UniProtKB-UniRule"/>
</dbReference>
<dbReference type="Pfam" id="PF03876">
    <property type="entry name" value="SHS2_Rpb7-N"/>
    <property type="match status" value="1"/>
</dbReference>
<dbReference type="CDD" id="cd04460">
    <property type="entry name" value="S1_RpoE"/>
    <property type="match status" value="1"/>
</dbReference>
<dbReference type="InterPro" id="IPR012340">
    <property type="entry name" value="NA-bd_OB-fold"/>
</dbReference>
<dbReference type="GO" id="GO:0006352">
    <property type="term" value="P:DNA-templated transcription initiation"/>
    <property type="evidence" value="ECO:0007669"/>
    <property type="project" value="InterPro"/>
</dbReference>
<comment type="catalytic activity">
    <reaction evidence="4">
        <text>RNA(n) + a ribonucleoside 5'-triphosphate = RNA(n+1) + diphosphate</text>
        <dbReference type="Rhea" id="RHEA:21248"/>
        <dbReference type="Rhea" id="RHEA-COMP:14527"/>
        <dbReference type="Rhea" id="RHEA-COMP:17342"/>
        <dbReference type="ChEBI" id="CHEBI:33019"/>
        <dbReference type="ChEBI" id="CHEBI:61557"/>
        <dbReference type="ChEBI" id="CHEBI:140395"/>
        <dbReference type="EC" id="2.7.7.6"/>
    </reaction>
</comment>
<dbReference type="NCBIfam" id="NF006333">
    <property type="entry name" value="PRK08563.1"/>
    <property type="match status" value="1"/>
</dbReference>
<dbReference type="HAMAP" id="MF_00865">
    <property type="entry name" value="RNApol_arch_Rpo7"/>
    <property type="match status" value="1"/>
</dbReference>
<comment type="domain">
    <text evidence="4">Forms 2 domains with an elongated structure; Rpo4 packs into the hinge region between the 2 domains.</text>
</comment>
<dbReference type="Proteomes" id="UP000245908">
    <property type="component" value="Unassembled WGS sequence"/>
</dbReference>
<evidence type="ECO:0000259" key="5">
    <source>
        <dbReference type="PROSITE" id="PS50126"/>
    </source>
</evidence>
<evidence type="ECO:0000313" key="8">
    <source>
        <dbReference type="EMBL" id="PVU68416.1"/>
    </source>
</evidence>
<dbReference type="InterPro" id="IPR045113">
    <property type="entry name" value="Rpb7-like"/>
</dbReference>
<name>R1E4K8_NANST</name>
<accession>R1E4K8</accession>
<dbReference type="EC" id="2.7.7.6" evidence="4"/>
<dbReference type="Gene3D" id="2.40.50.140">
    <property type="entry name" value="Nucleic acid-binding proteins"/>
    <property type="match status" value="1"/>
</dbReference>
<keyword evidence="3 4" id="KW-0804">Transcription</keyword>
<dbReference type="InterPro" id="IPR046399">
    <property type="entry name" value="RNApol_Rpo7"/>
</dbReference>
<evidence type="ECO:0000313" key="7">
    <source>
        <dbReference type="EMBL" id="MCC5447104.1"/>
    </source>
</evidence>
<comment type="caution">
    <text evidence="6">The sequence shown here is derived from an EMBL/GenBank/DDBJ whole genome shotgun (WGS) entry which is preliminary data.</text>
</comment>
<feature type="domain" description="S1 motif" evidence="5">
    <location>
        <begin position="82"/>
        <end position="163"/>
    </location>
</feature>
<evidence type="ECO:0000256" key="4">
    <source>
        <dbReference type="HAMAP-Rule" id="MF_00865"/>
    </source>
</evidence>
<dbReference type="InterPro" id="IPR004519">
    <property type="entry name" value="RNAP_E/RPC8"/>
</dbReference>
<dbReference type="GO" id="GO:0005737">
    <property type="term" value="C:cytoplasm"/>
    <property type="evidence" value="ECO:0007669"/>
    <property type="project" value="UniProtKB-SubCell"/>
</dbReference>
<evidence type="ECO:0000313" key="6">
    <source>
        <dbReference type="EMBL" id="EOD42578.1"/>
    </source>
</evidence>
<evidence type="ECO:0000313" key="11">
    <source>
        <dbReference type="Proteomes" id="UP000245908"/>
    </source>
</evidence>
<dbReference type="GO" id="GO:0000428">
    <property type="term" value="C:DNA-directed RNA polymerase complex"/>
    <property type="evidence" value="ECO:0007669"/>
    <property type="project" value="UniProtKB-KW"/>
</dbReference>
<dbReference type="RefSeq" id="WP_004578121.1">
    <property type="nucleotide sequence ID" value="NZ_QEFP02000008.1"/>
</dbReference>
<evidence type="ECO:0000256" key="2">
    <source>
        <dbReference type="ARBA" id="ARBA00022478"/>
    </source>
</evidence>
<sequence>MFYEVQIYDVVRVPPNEITDNVNEMIEKILLNNYVGMGGKEYGIIVTIKSIDEISEGIMVFEDGGVYYKVKFTAISYFPNISELTYGFVSSITEFGAFINIGPIDALVHISQIMDDEVSVSGREALIGKNSRKVLKVNDMVKARIVTVSYKGVSNVRIAMTMKQPGLGKLEWLEQKKKSGK</sequence>
<dbReference type="Gene3D" id="3.30.1490.120">
    <property type="entry name" value="RNA polymerase Rpb7-like, N-terminal domain"/>
    <property type="match status" value="1"/>
</dbReference>
<evidence type="ECO:0000256" key="3">
    <source>
        <dbReference type="ARBA" id="ARBA00023163"/>
    </source>
</evidence>
<dbReference type="PROSITE" id="PS50126">
    <property type="entry name" value="S1"/>
    <property type="match status" value="1"/>
</dbReference>
<dbReference type="PANTHER" id="PTHR12709:SF4">
    <property type="entry name" value="DNA-DIRECTED RNA POLYMERASE II SUBUNIT RPB7"/>
    <property type="match status" value="1"/>
</dbReference>
<reference evidence="7 11" key="2">
    <citation type="journal article" date="2015" name="Appl. Environ. Microbiol.">
        <title>Nanoarchaeota, Their Sulfolobales Host, and Nanoarchaeota Virus Distribution across Yellowstone National Park Hot Springs.</title>
        <authorList>
            <person name="Munson-McGee J.H."/>
            <person name="Field E.K."/>
            <person name="Bateson M."/>
            <person name="Rooney C."/>
            <person name="Stepanauskas R."/>
            <person name="Young M.J."/>
        </authorList>
    </citation>
    <scope>NUCLEOTIDE SEQUENCE</scope>
    <source>
        <strain evidence="7">SCGC AB-777_F03</strain>
        <strain evidence="9">SCGC AB-777_O03</strain>
    </source>
</reference>
<keyword evidence="4" id="KW-0963">Cytoplasm</keyword>
<evidence type="ECO:0000313" key="10">
    <source>
        <dbReference type="Proteomes" id="UP000053279"/>
    </source>
</evidence>
<reference evidence="7" key="4">
    <citation type="submission" date="2017-05" db="EMBL/GenBank/DDBJ databases">
        <authorList>
            <person name="Munson-Mcgee J.H."/>
        </authorList>
    </citation>
    <scope>NUCLEOTIDE SEQUENCE</scope>
    <source>
        <strain evidence="7">SCGC AB-777_F03</strain>
    </source>
</reference>
<comment type="similarity">
    <text evidence="1 4">Belongs to the eukaryotic RPB7/RPC8 RNA polymerase subunit family.</text>
</comment>
<dbReference type="SUPFAM" id="SSF88798">
    <property type="entry name" value="N-terminal, heterodimerisation domain of RBP7 (RpoE)"/>
    <property type="match status" value="1"/>
</dbReference>
<dbReference type="Pfam" id="PF00575">
    <property type="entry name" value="S1"/>
    <property type="match status" value="1"/>
</dbReference>
<evidence type="ECO:0000313" key="9">
    <source>
        <dbReference type="EMBL" id="PVU71466.1"/>
    </source>
</evidence>
<organism evidence="6 10">
    <name type="scientific">Nanobsidianus stetteri</name>
    <dbReference type="NCBI Taxonomy" id="1294122"/>
    <lineage>
        <taxon>Archaea</taxon>
        <taxon>Nanobdellota</taxon>
        <taxon>Candidatus Nanoarchaeia</taxon>
        <taxon>Nanoarchaeales</taxon>
        <taxon>Nanopusillaceae</taxon>
        <taxon>Candidatus Nanobsidianus</taxon>
    </lineage>
</organism>
<comment type="subcellular location">
    <subcellularLocation>
        <location evidence="4">Cytoplasm</location>
    </subcellularLocation>
</comment>
<dbReference type="InterPro" id="IPR036898">
    <property type="entry name" value="RNA_pol_Rpb7-like_N_sf"/>
</dbReference>
<dbReference type="EMBL" id="QEFH01000005">
    <property type="protein sequence ID" value="PVU71466.1"/>
    <property type="molecule type" value="Genomic_DNA"/>
</dbReference>
<comment type="subunit">
    <text evidence="4">Part of the RNA polymerase complex. Forms a stalk with Rpo4 that extends from the main structure.</text>
</comment>
<dbReference type="GO" id="GO:0003677">
    <property type="term" value="F:DNA binding"/>
    <property type="evidence" value="ECO:0007669"/>
    <property type="project" value="InterPro"/>
</dbReference>
<keyword evidence="10" id="KW-1185">Reference proteome</keyword>
<dbReference type="InterPro" id="IPR003029">
    <property type="entry name" value="S1_domain"/>
</dbReference>
<comment type="function">
    <text evidence="4">DNA-dependent RNA polymerase (RNAP) catalyzes the transcription of DNA into RNA using the four ribonucleoside triphosphates as substrates.</text>
</comment>
<dbReference type="SUPFAM" id="SSF50249">
    <property type="entry name" value="Nucleic acid-binding proteins"/>
    <property type="match status" value="1"/>
</dbReference>
<keyword evidence="4 6" id="KW-0808">Transferase</keyword>
<dbReference type="EMBL" id="APJZ01000002">
    <property type="protein sequence ID" value="EOD42578.1"/>
    <property type="molecule type" value="Genomic_DNA"/>
</dbReference>
<dbReference type="NCBIfam" id="TIGR00448">
    <property type="entry name" value="rpoE"/>
    <property type="match status" value="1"/>
</dbReference>
<keyword evidence="4 6" id="KW-0548">Nucleotidyltransferase</keyword>